<dbReference type="AlphaFoldDB" id="A0A2T0V6W0"/>
<sequence length="40" mass="4505">MLRMVQGGSFSQVFLSLLEVVLYGESPVAMRSVFARIMVR</sequence>
<proteinExistence type="predicted"/>
<protein>
    <submittedName>
        <fullName evidence="1">Uncharacterized protein</fullName>
    </submittedName>
</protein>
<dbReference type="Proteomes" id="UP000237983">
    <property type="component" value="Unassembled WGS sequence"/>
</dbReference>
<dbReference type="EMBL" id="PVTL01000009">
    <property type="protein sequence ID" value="PRY65884.1"/>
    <property type="molecule type" value="Genomic_DNA"/>
</dbReference>
<gene>
    <name evidence="1" type="ORF">B0I08_10932</name>
</gene>
<accession>A0A2T0V6W0</accession>
<evidence type="ECO:0000313" key="2">
    <source>
        <dbReference type="Proteomes" id="UP000237983"/>
    </source>
</evidence>
<reference evidence="1 2" key="1">
    <citation type="submission" date="2018-03" db="EMBL/GenBank/DDBJ databases">
        <title>Genomic Encyclopedia of Type Strains, Phase III (KMG-III): the genomes of soil and plant-associated and newly described type strains.</title>
        <authorList>
            <person name="Whitman W."/>
        </authorList>
    </citation>
    <scope>NUCLEOTIDE SEQUENCE [LARGE SCALE GENOMIC DNA]</scope>
    <source>
        <strain evidence="1 2">CGMCC 1.12484</strain>
    </source>
</reference>
<organism evidence="1 2">
    <name type="scientific">Glaciihabitans tibetensis</name>
    <dbReference type="NCBI Taxonomy" id="1266600"/>
    <lineage>
        <taxon>Bacteria</taxon>
        <taxon>Bacillati</taxon>
        <taxon>Actinomycetota</taxon>
        <taxon>Actinomycetes</taxon>
        <taxon>Micrococcales</taxon>
        <taxon>Microbacteriaceae</taxon>
        <taxon>Glaciihabitans</taxon>
    </lineage>
</organism>
<name>A0A2T0V6W0_9MICO</name>
<keyword evidence="2" id="KW-1185">Reference proteome</keyword>
<comment type="caution">
    <text evidence="1">The sequence shown here is derived from an EMBL/GenBank/DDBJ whole genome shotgun (WGS) entry which is preliminary data.</text>
</comment>
<evidence type="ECO:0000313" key="1">
    <source>
        <dbReference type="EMBL" id="PRY65884.1"/>
    </source>
</evidence>